<keyword evidence="4 9" id="KW-0963">Cytoplasm</keyword>
<comment type="domain">
    <text evidence="9">The twin Cx2C motifs are involved in the recognition by the mitochondrial MIA40-ERV1 disulfide relay system. The formation of 2 disulfide bonds in the Cx2C motifs through dithiol/disulfide exchange reactions effectively traps the protein in the mitochondrial intermembrane space.</text>
</comment>
<feature type="binding site" evidence="9">
    <location>
        <position position="202"/>
    </location>
    <ligand>
        <name>[2Fe-2S] cluster</name>
        <dbReference type="ChEBI" id="CHEBI:190135"/>
    </ligand>
</feature>
<keyword evidence="9" id="KW-0001">2Fe-2S</keyword>
<dbReference type="GO" id="GO:0051537">
    <property type="term" value="F:2 iron, 2 sulfur cluster binding"/>
    <property type="evidence" value="ECO:0007669"/>
    <property type="project" value="UniProtKB-UniRule"/>
</dbReference>
<evidence type="ECO:0000256" key="7">
    <source>
        <dbReference type="ARBA" id="ARBA00023014"/>
    </source>
</evidence>
<evidence type="ECO:0000256" key="3">
    <source>
        <dbReference type="ARBA" id="ARBA00022485"/>
    </source>
</evidence>
<dbReference type="AlphaFoldDB" id="A0A6P6S0P4"/>
<feature type="binding site" evidence="9">
    <location>
        <position position="242"/>
    </location>
    <ligand>
        <name>[4Fe-4S] cluster</name>
        <dbReference type="ChEBI" id="CHEBI:49883"/>
    </ligand>
</feature>
<evidence type="ECO:0000256" key="5">
    <source>
        <dbReference type="ARBA" id="ARBA00022723"/>
    </source>
</evidence>
<dbReference type="InterPro" id="IPR007785">
    <property type="entry name" value="Anamorsin"/>
</dbReference>
<feature type="binding site" evidence="9">
    <location>
        <position position="192"/>
    </location>
    <ligand>
        <name>[2Fe-2S] cluster</name>
        <dbReference type="ChEBI" id="CHEBI:190135"/>
    </ligand>
</feature>
<dbReference type="GO" id="GO:0009055">
    <property type="term" value="F:electron transfer activity"/>
    <property type="evidence" value="ECO:0007669"/>
    <property type="project" value="UniProtKB-UniRule"/>
</dbReference>
<evidence type="ECO:0000256" key="9">
    <source>
        <dbReference type="HAMAP-Rule" id="MF_03115"/>
    </source>
</evidence>
<dbReference type="InterPro" id="IPR046408">
    <property type="entry name" value="CIAPIN1"/>
</dbReference>
<accession>A0A6P6S0P4</accession>
<sequence length="306" mass="31664">MAAEARLPLLLSSAEGQPAEVLLREAAGGNPLVVSLPQFLGNAAQADYPPRESVWVYLQTVHKETTAAAASRLLSLLKANGLLLVAAEGADAFEALVALGKSFLYAGFISVDDQEMPPALLQAAEKHPGLRVVRAVTRKPTNKAPMPLALPLWAVGASAAVGESAVANLVDEDSLVDLSQTYQPLGKGRSDCASRPKACANCTCGRKEAEEAADKEAFKKQLETGAVRSSCGNCYLGDAFRCAGCPYKGLPAFRPGEKVDLSAAARLAETLGAPNAAETASDAAAAGISITKGSNKVVLASLDDDC</sequence>
<comment type="domain">
    <text evidence="9">The N-terminal domain has structural similarity with S-adenosyl-L-methionine-dependent methyltransferases, but does not bind S-adenosyl-L-methionine. It is required for correct assembly of the 2 Fe-S clusters.</text>
</comment>
<name>A0A6P6S0P4_9EIME</name>
<evidence type="ECO:0000313" key="12">
    <source>
        <dbReference type="RefSeq" id="XP_026193688.1"/>
    </source>
</evidence>
<feature type="binding site" evidence="9">
    <location>
        <position position="199"/>
    </location>
    <ligand>
        <name>[2Fe-2S] cluster</name>
        <dbReference type="ChEBI" id="CHEBI:190135"/>
    </ligand>
</feature>
<comment type="function">
    <text evidence="9">Component of the cytosolic iron-sulfur (Fe-S) protein assembly (CIA) machinery. Required for the maturation of extramitochondrial Fe-S proteins. Part of an electron transfer chain functioning in an early step of cytosolic Fe-S biogenesis, facilitating the de novo assembly of a [4Fe-4S] cluster on the cytosolic Fe-S scaffold complex. Electrons are transferred from NADPH via a FAD- and FMN-containing diflavin oxidoreductase. Together with the diflavin oxidoreductase, also required for the assembly of the diferric tyrosyl radical cofactor of ribonucleotide reductase (RNR), probably by providing electrons for reduction during radical cofactor maturation in the catalytic small subunit.</text>
</comment>
<keyword evidence="5 9" id="KW-0479">Metal-binding</keyword>
<comment type="subcellular location">
    <subcellularLocation>
        <location evidence="9">Cytoplasm</location>
    </subcellularLocation>
    <subcellularLocation>
        <location evidence="9">Mitochondrion intermembrane space</location>
    </subcellularLocation>
</comment>
<dbReference type="GO" id="GO:0046872">
    <property type="term" value="F:metal ion binding"/>
    <property type="evidence" value="ECO:0007669"/>
    <property type="project" value="UniProtKB-KW"/>
</dbReference>
<comment type="similarity">
    <text evidence="2 9">Belongs to the anamorsin family.</text>
</comment>
<dbReference type="HAMAP" id="MF_03115">
    <property type="entry name" value="Anamorsin"/>
    <property type="match status" value="1"/>
</dbReference>
<evidence type="ECO:0000256" key="6">
    <source>
        <dbReference type="ARBA" id="ARBA00023004"/>
    </source>
</evidence>
<dbReference type="Proteomes" id="UP000515125">
    <property type="component" value="Unplaced"/>
</dbReference>
<gene>
    <name evidence="12" type="primary">LOC34619032</name>
</gene>
<feature type="domain" description="Anamorsin C-terminal" evidence="10">
    <location>
        <begin position="193"/>
        <end position="261"/>
    </location>
</feature>
<comment type="cofactor">
    <cofactor evidence="1 9">
        <name>[4Fe-4S] cluster</name>
        <dbReference type="ChEBI" id="CHEBI:49883"/>
    </cofactor>
</comment>
<feature type="region of interest" description="Fe-S binding site B" evidence="9">
    <location>
        <begin position="231"/>
        <end position="245"/>
    </location>
</feature>
<evidence type="ECO:0000256" key="2">
    <source>
        <dbReference type="ARBA" id="ARBA00008169"/>
    </source>
</evidence>
<reference evidence="12" key="1">
    <citation type="submission" date="2025-08" db="UniProtKB">
        <authorList>
            <consortium name="RefSeq"/>
        </authorList>
    </citation>
    <scope>IDENTIFICATION</scope>
</reference>
<feature type="binding site" evidence="9">
    <location>
        <position position="234"/>
    </location>
    <ligand>
        <name>[4Fe-4S] cluster</name>
        <dbReference type="ChEBI" id="CHEBI:49883"/>
    </ligand>
</feature>
<dbReference type="Pfam" id="PF05093">
    <property type="entry name" value="CIAPIN1"/>
    <property type="match status" value="1"/>
</dbReference>
<dbReference type="GO" id="GO:0016226">
    <property type="term" value="P:iron-sulfur cluster assembly"/>
    <property type="evidence" value="ECO:0007669"/>
    <property type="project" value="UniProtKB-UniRule"/>
</dbReference>
<comment type="cofactor">
    <cofactor evidence="9">
        <name>[2Fe-2S] cluster</name>
        <dbReference type="ChEBI" id="CHEBI:190135"/>
    </cofactor>
</comment>
<evidence type="ECO:0000259" key="10">
    <source>
        <dbReference type="Pfam" id="PF05093"/>
    </source>
</evidence>
<proteinExistence type="inferred from homology"/>
<feature type="binding site" evidence="9">
    <location>
        <position position="245"/>
    </location>
    <ligand>
        <name>[4Fe-4S] cluster</name>
        <dbReference type="ChEBI" id="CHEBI:49883"/>
    </ligand>
</feature>
<dbReference type="GeneID" id="34619032"/>
<keyword evidence="3 9" id="KW-0004">4Fe-4S</keyword>
<dbReference type="OrthoDB" id="311633at2759"/>
<evidence type="ECO:0000256" key="8">
    <source>
        <dbReference type="ARBA" id="ARBA00023128"/>
    </source>
</evidence>
<dbReference type="RefSeq" id="XP_026193688.1">
    <property type="nucleotide sequence ID" value="XM_026337903.1"/>
</dbReference>
<evidence type="ECO:0000313" key="11">
    <source>
        <dbReference type="Proteomes" id="UP000515125"/>
    </source>
</evidence>
<dbReference type="GO" id="GO:0005758">
    <property type="term" value="C:mitochondrial intermembrane space"/>
    <property type="evidence" value="ECO:0007669"/>
    <property type="project" value="UniProtKB-SubCell"/>
</dbReference>
<keyword evidence="11" id="KW-1185">Reference proteome</keyword>
<keyword evidence="7 9" id="KW-0411">Iron-sulfur</keyword>
<dbReference type="PANTHER" id="PTHR13273:SF14">
    <property type="entry name" value="ANAMORSIN"/>
    <property type="match status" value="1"/>
</dbReference>
<evidence type="ECO:0000256" key="4">
    <source>
        <dbReference type="ARBA" id="ARBA00022490"/>
    </source>
</evidence>
<feature type="binding site" evidence="9">
    <location>
        <position position="204"/>
    </location>
    <ligand>
        <name>[2Fe-2S] cluster</name>
        <dbReference type="ChEBI" id="CHEBI:190135"/>
    </ligand>
</feature>
<comment type="caution">
    <text evidence="9">Lacks conserved residue(s) required for the propagation of feature annotation.</text>
</comment>
<feature type="short sequence motif" description="Cx2C motif 1" evidence="9">
    <location>
        <begin position="231"/>
        <end position="234"/>
    </location>
</feature>
<dbReference type="GO" id="GO:0051539">
    <property type="term" value="F:4 iron, 4 sulfur cluster binding"/>
    <property type="evidence" value="ECO:0007669"/>
    <property type="project" value="UniProtKB-KW"/>
</dbReference>
<evidence type="ECO:0000256" key="1">
    <source>
        <dbReference type="ARBA" id="ARBA00001966"/>
    </source>
</evidence>
<dbReference type="PANTHER" id="PTHR13273">
    <property type="entry name" value="ANAMORSIN"/>
    <property type="match status" value="1"/>
</dbReference>
<comment type="subunit">
    <text evidence="9">Monomer.</text>
</comment>
<keyword evidence="6 9" id="KW-0408">Iron</keyword>
<protein>
    <recommendedName>
        <fullName evidence="9">Anamorsin homolog</fullName>
    </recommendedName>
    <alternativeName>
        <fullName evidence="9">Fe-S cluster assembly protein DRE2 homolog</fullName>
    </alternativeName>
</protein>
<feature type="short sequence motif" description="Cx2C motif 2" evidence="9">
    <location>
        <begin position="242"/>
        <end position="245"/>
    </location>
</feature>
<keyword evidence="8 9" id="KW-0496">Mitochondrion</keyword>
<feature type="binding site" evidence="9">
    <location>
        <position position="231"/>
    </location>
    <ligand>
        <name>[4Fe-4S] cluster</name>
        <dbReference type="ChEBI" id="CHEBI:49883"/>
    </ligand>
</feature>
<comment type="domain">
    <text evidence="9">The C-terminal domain binds 2 Fe-S clusters but is otherwise mostly in an intrinsically disordered conformation.</text>
</comment>
<organism evidence="11 12">
    <name type="scientific">Cyclospora cayetanensis</name>
    <dbReference type="NCBI Taxonomy" id="88456"/>
    <lineage>
        <taxon>Eukaryota</taxon>
        <taxon>Sar</taxon>
        <taxon>Alveolata</taxon>
        <taxon>Apicomplexa</taxon>
        <taxon>Conoidasida</taxon>
        <taxon>Coccidia</taxon>
        <taxon>Eucoccidiorida</taxon>
        <taxon>Eimeriorina</taxon>
        <taxon>Eimeriidae</taxon>
        <taxon>Cyclospora</taxon>
    </lineage>
</organism>